<dbReference type="Pfam" id="PF09903">
    <property type="entry name" value="DUF2130"/>
    <property type="match status" value="1"/>
</dbReference>
<protein>
    <recommendedName>
        <fullName evidence="4">DUF2130 domain-containing protein</fullName>
    </recommendedName>
</protein>
<sequence>MDQKSLIASLSIPCPECGYLLHTEDAVRKHIQSELEKSSKDLQVKMQTQEKLFKEKQAELDKQKADIDSLVEKQLKAKLQLVQQTASKEAKEKISLELEDLKNQINEKQEALQKAQASELELRKAAREVQEKEKNLELEVQRRVQDQVDSEKQAMHESMGQEFQLKLLEKEKQIRDMQVKLEEAKRASLQGSQQNQGEAVEDDIESQLKARYPTDTFDPVPKGAEGADLVHSVRNSSGQVVGTTVIELKNTRTFPGDCIQKLARDQRVLGADAAILITKTLPKDAPPISIIDGVFVVSLSLAVPFISIIRKSIEELSYARATTQGQDEKMKLIYSYLTGPAFKQKITSIVNAFETLMEQHEGEKKYFKKMWASREKMLEQVIDSATGMYGDIEGIAGRILPEVKALALPEVKEVETVLIDGRGDQ</sequence>
<dbReference type="Proteomes" id="UP000075799">
    <property type="component" value="Unassembled WGS sequence"/>
</dbReference>
<evidence type="ECO:0008006" key="4">
    <source>
        <dbReference type="Google" id="ProtNLM"/>
    </source>
</evidence>
<comment type="caution">
    <text evidence="2">The sequence shown here is derived from an EMBL/GenBank/DDBJ whole genome shotgun (WGS) entry which is preliminary data.</text>
</comment>
<dbReference type="EMBL" id="LUKD01000008">
    <property type="protein sequence ID" value="KYG62973.1"/>
    <property type="molecule type" value="Genomic_DNA"/>
</dbReference>
<gene>
    <name evidence="2" type="ORF">AZI87_17075</name>
</gene>
<evidence type="ECO:0000313" key="3">
    <source>
        <dbReference type="Proteomes" id="UP000075799"/>
    </source>
</evidence>
<dbReference type="OrthoDB" id="9765972at2"/>
<evidence type="ECO:0000313" key="2">
    <source>
        <dbReference type="EMBL" id="KYG62973.1"/>
    </source>
</evidence>
<evidence type="ECO:0000256" key="1">
    <source>
        <dbReference type="SAM" id="Coils"/>
    </source>
</evidence>
<dbReference type="RefSeq" id="WP_063209500.1">
    <property type="nucleotide sequence ID" value="NZ_LUKD01000008.1"/>
</dbReference>
<name>A0A162G0Q4_BDEBC</name>
<dbReference type="InterPro" id="IPR019219">
    <property type="entry name" value="DUF2130"/>
</dbReference>
<organism evidence="2 3">
    <name type="scientific">Bdellovibrio bacteriovorus</name>
    <dbReference type="NCBI Taxonomy" id="959"/>
    <lineage>
        <taxon>Bacteria</taxon>
        <taxon>Pseudomonadati</taxon>
        <taxon>Bdellovibrionota</taxon>
        <taxon>Bdellovibrionia</taxon>
        <taxon>Bdellovibrionales</taxon>
        <taxon>Pseudobdellovibrionaceae</taxon>
        <taxon>Bdellovibrio</taxon>
    </lineage>
</organism>
<accession>A0A162G0Q4</accession>
<reference evidence="2 3" key="1">
    <citation type="submission" date="2016-03" db="EMBL/GenBank/DDBJ databases">
        <authorList>
            <person name="Ploux O."/>
        </authorList>
    </citation>
    <scope>NUCLEOTIDE SEQUENCE [LARGE SCALE GENOMIC DNA]</scope>
    <source>
        <strain evidence="2 3">EC13</strain>
    </source>
</reference>
<feature type="coiled-coil region" evidence="1">
    <location>
        <begin position="46"/>
        <end position="142"/>
    </location>
</feature>
<proteinExistence type="predicted"/>
<keyword evidence="1" id="KW-0175">Coiled coil</keyword>
<dbReference type="AlphaFoldDB" id="A0A162G0Q4"/>